<sequence length="135" mass="15008">MNSVEITYKHNLPLDPHDVIRVFRSSGITRPVDDPPRIARMFAAPTLTISAWHETRLVGLSRSLTDYAYCCYLSDLAVDKEYQGLGIGKALIERTRNAVGDEVSVVLLSAPGAMSYYPSLSFSSADNAFLIKRKR</sequence>
<keyword evidence="3" id="KW-1185">Reference proteome</keyword>
<dbReference type="EMBL" id="CP040077">
    <property type="protein sequence ID" value="QCP48687.1"/>
    <property type="molecule type" value="Genomic_DNA"/>
</dbReference>
<dbReference type="SUPFAM" id="SSF55729">
    <property type="entry name" value="Acyl-CoA N-acyltransferases (Nat)"/>
    <property type="match status" value="1"/>
</dbReference>
<evidence type="ECO:0000313" key="3">
    <source>
        <dbReference type="Proteomes" id="UP000298656"/>
    </source>
</evidence>
<gene>
    <name evidence="2" type="ORF">FAZ95_05460</name>
</gene>
<dbReference type="Pfam" id="PF13673">
    <property type="entry name" value="Acetyltransf_10"/>
    <property type="match status" value="1"/>
</dbReference>
<dbReference type="InterPro" id="IPR000182">
    <property type="entry name" value="GNAT_dom"/>
</dbReference>
<accession>A0A4P8ILP2</accession>
<dbReference type="OrthoDB" id="9775804at2"/>
<organism evidence="2 3">
    <name type="scientific">Trinickia violacea</name>
    <dbReference type="NCBI Taxonomy" id="2571746"/>
    <lineage>
        <taxon>Bacteria</taxon>
        <taxon>Pseudomonadati</taxon>
        <taxon>Pseudomonadota</taxon>
        <taxon>Betaproteobacteria</taxon>
        <taxon>Burkholderiales</taxon>
        <taxon>Burkholderiaceae</taxon>
        <taxon>Trinickia</taxon>
    </lineage>
</organism>
<dbReference type="Gene3D" id="3.40.630.30">
    <property type="match status" value="1"/>
</dbReference>
<dbReference type="PROSITE" id="PS51186">
    <property type="entry name" value="GNAT"/>
    <property type="match status" value="1"/>
</dbReference>
<dbReference type="Proteomes" id="UP000298656">
    <property type="component" value="Chromosome 1"/>
</dbReference>
<dbReference type="GO" id="GO:0016747">
    <property type="term" value="F:acyltransferase activity, transferring groups other than amino-acyl groups"/>
    <property type="evidence" value="ECO:0007669"/>
    <property type="project" value="InterPro"/>
</dbReference>
<name>A0A4P8ILP2_9BURK</name>
<dbReference type="PANTHER" id="PTHR43233">
    <property type="entry name" value="FAMILY N-ACETYLTRANSFERASE, PUTATIVE (AFU_ORTHOLOGUE AFUA_6G03350)-RELATED"/>
    <property type="match status" value="1"/>
</dbReference>
<dbReference type="KEGG" id="tvl:FAZ95_05460"/>
<reference evidence="2 3" key="1">
    <citation type="submission" date="2019-05" db="EMBL/GenBank/DDBJ databases">
        <title>Burkholderia sp. DHOD12, isolated from subtropical forest soil.</title>
        <authorList>
            <person name="Gao Z.-H."/>
            <person name="Qiu L.-H."/>
        </authorList>
    </citation>
    <scope>NUCLEOTIDE SEQUENCE [LARGE SCALE GENOMIC DNA]</scope>
    <source>
        <strain evidence="2 3">DHOD12</strain>
    </source>
</reference>
<feature type="domain" description="N-acetyltransferase" evidence="1">
    <location>
        <begin position="6"/>
        <end position="135"/>
    </location>
</feature>
<protein>
    <submittedName>
        <fullName evidence="2">GNAT family N-acetyltransferase</fullName>
    </submittedName>
</protein>
<dbReference type="InterPro" id="IPR016181">
    <property type="entry name" value="Acyl_CoA_acyltransferase"/>
</dbReference>
<evidence type="ECO:0000313" key="2">
    <source>
        <dbReference type="EMBL" id="QCP48687.1"/>
    </source>
</evidence>
<keyword evidence="2" id="KW-0808">Transferase</keyword>
<dbReference type="CDD" id="cd04301">
    <property type="entry name" value="NAT_SF"/>
    <property type="match status" value="1"/>
</dbReference>
<proteinExistence type="predicted"/>
<dbReference type="AlphaFoldDB" id="A0A4P8ILP2"/>
<evidence type="ECO:0000259" key="1">
    <source>
        <dbReference type="PROSITE" id="PS51186"/>
    </source>
</evidence>
<dbReference type="InterPro" id="IPR053144">
    <property type="entry name" value="Acetyltransferase_Butenolide"/>
</dbReference>
<dbReference type="RefSeq" id="WP_137331523.1">
    <property type="nucleotide sequence ID" value="NZ_CP040077.1"/>
</dbReference>
<dbReference type="PANTHER" id="PTHR43233:SF1">
    <property type="entry name" value="FAMILY N-ACETYLTRANSFERASE, PUTATIVE (AFU_ORTHOLOGUE AFUA_6G03350)-RELATED"/>
    <property type="match status" value="1"/>
</dbReference>